<dbReference type="EMBL" id="NFHB01000002">
    <property type="protein sequence ID" value="OUN04425.1"/>
    <property type="molecule type" value="Genomic_DNA"/>
</dbReference>
<reference evidence="8" key="4">
    <citation type="submission" date="2022-06" db="EMBL/GenBank/DDBJ databases">
        <title>Isolation of gut microbiota from human fecal samples.</title>
        <authorList>
            <person name="Pamer E.G."/>
            <person name="Barat B."/>
            <person name="Waligurski E."/>
            <person name="Medina S."/>
            <person name="Paddock L."/>
            <person name="Mostad J."/>
        </authorList>
    </citation>
    <scope>NUCLEOTIDE SEQUENCE</scope>
    <source>
        <strain evidence="8">DFI.6.22</strain>
    </source>
</reference>
<keyword evidence="2 5" id="KW-0812">Transmembrane</keyword>
<evidence type="ECO:0000259" key="6">
    <source>
        <dbReference type="Pfam" id="PF01694"/>
    </source>
</evidence>
<keyword evidence="3 5" id="KW-1133">Transmembrane helix</keyword>
<keyword evidence="9" id="KW-0378">Hydrolase</keyword>
<accession>A0A1Y3QZC9</accession>
<dbReference type="Proteomes" id="UP000195772">
    <property type="component" value="Unassembled WGS sequence"/>
</dbReference>
<evidence type="ECO:0000313" key="8">
    <source>
        <dbReference type="EMBL" id="MCQ5081452.1"/>
    </source>
</evidence>
<evidence type="ECO:0000256" key="2">
    <source>
        <dbReference type="ARBA" id="ARBA00022692"/>
    </source>
</evidence>
<keyword evidence="4 5" id="KW-0472">Membrane</keyword>
<dbReference type="PANTHER" id="PTHR43066:SF11">
    <property type="entry name" value="PEPTIDASE S54 RHOMBOID DOMAIN-CONTAINING PROTEIN"/>
    <property type="match status" value="1"/>
</dbReference>
<dbReference type="Proteomes" id="UP001205035">
    <property type="component" value="Unassembled WGS sequence"/>
</dbReference>
<evidence type="ECO:0000256" key="5">
    <source>
        <dbReference type="SAM" id="Phobius"/>
    </source>
</evidence>
<reference evidence="7 11" key="3">
    <citation type="journal article" date="2019" name="Nat. Med.">
        <title>A library of human gut bacterial isolates paired with longitudinal multiomics data enables mechanistic microbiome research.</title>
        <authorList>
            <person name="Poyet M."/>
            <person name="Groussin M."/>
            <person name="Gibbons S.M."/>
            <person name="Avila-Pacheco J."/>
            <person name="Jiang X."/>
            <person name="Kearney S.M."/>
            <person name="Perrotta A.R."/>
            <person name="Berdy B."/>
            <person name="Zhao S."/>
            <person name="Lieberman T.D."/>
            <person name="Swanson P.K."/>
            <person name="Smith M."/>
            <person name="Roesemann S."/>
            <person name="Alexander J.E."/>
            <person name="Rich S.A."/>
            <person name="Livny J."/>
            <person name="Vlamakis H."/>
            <person name="Clish C."/>
            <person name="Bullock K."/>
            <person name="Deik A."/>
            <person name="Scott J."/>
            <person name="Pierce K.A."/>
            <person name="Xavier R.J."/>
            <person name="Alm E.J."/>
        </authorList>
    </citation>
    <scope>NUCLEOTIDE SEQUENCE [LARGE SCALE GENOMIC DNA]</scope>
    <source>
        <strain evidence="7 11">BIOML-A204</strain>
    </source>
</reference>
<feature type="transmembrane region" description="Helical" evidence="5">
    <location>
        <begin position="152"/>
        <end position="168"/>
    </location>
</feature>
<dbReference type="GeneID" id="59809166"/>
<dbReference type="RefSeq" id="WP_018694885.1">
    <property type="nucleotide sequence ID" value="NZ_AP025562.1"/>
</dbReference>
<dbReference type="GO" id="GO:0016020">
    <property type="term" value="C:membrane"/>
    <property type="evidence" value="ECO:0007669"/>
    <property type="project" value="UniProtKB-SubCell"/>
</dbReference>
<evidence type="ECO:0000313" key="10">
    <source>
        <dbReference type="Proteomes" id="UP000195772"/>
    </source>
</evidence>
<dbReference type="AlphaFoldDB" id="A0A1Y3QZC9"/>
<feature type="transmembrane region" description="Helical" evidence="5">
    <location>
        <begin position="89"/>
        <end position="111"/>
    </location>
</feature>
<dbReference type="OrthoDB" id="9807874at2"/>
<name>A0A1Y3QZC9_9BACT</name>
<dbReference type="InterPro" id="IPR035952">
    <property type="entry name" value="Rhomboid-like_sf"/>
</dbReference>
<evidence type="ECO:0000256" key="4">
    <source>
        <dbReference type="ARBA" id="ARBA00023136"/>
    </source>
</evidence>
<dbReference type="EMBL" id="VVUY01000014">
    <property type="protein sequence ID" value="KAA2558184.1"/>
    <property type="molecule type" value="Genomic_DNA"/>
</dbReference>
<comment type="caution">
    <text evidence="9">The sequence shown here is derived from an EMBL/GenBank/DDBJ whole genome shotgun (WGS) entry which is preliminary data.</text>
</comment>
<dbReference type="Proteomes" id="UP000323119">
    <property type="component" value="Unassembled WGS sequence"/>
</dbReference>
<dbReference type="eggNOG" id="COG0705">
    <property type="taxonomic scope" value="Bacteria"/>
</dbReference>
<comment type="subcellular location">
    <subcellularLocation>
        <location evidence="1">Membrane</location>
        <topology evidence="1">Multi-pass membrane protein</topology>
    </subcellularLocation>
</comment>
<gene>
    <name evidence="9" type="ORF">B5G41_03705</name>
    <name evidence="7" type="ORF">F2S36_13270</name>
    <name evidence="8" type="ORF">NE651_00905</name>
</gene>
<evidence type="ECO:0000256" key="1">
    <source>
        <dbReference type="ARBA" id="ARBA00004141"/>
    </source>
</evidence>
<dbReference type="Pfam" id="PF01694">
    <property type="entry name" value="Rhomboid"/>
    <property type="match status" value="1"/>
</dbReference>
<evidence type="ECO:0000313" key="11">
    <source>
        <dbReference type="Proteomes" id="UP000323119"/>
    </source>
</evidence>
<dbReference type="InterPro" id="IPR022764">
    <property type="entry name" value="Peptidase_S54_rhomboid_dom"/>
</dbReference>
<feature type="transmembrane region" description="Helical" evidence="5">
    <location>
        <begin position="174"/>
        <end position="193"/>
    </location>
</feature>
<dbReference type="Gene3D" id="1.20.1540.10">
    <property type="entry name" value="Rhomboid-like"/>
    <property type="match status" value="1"/>
</dbReference>
<sequence length="201" mass="22866">MNSYFQTPPVVKNLIIINALVYMATALIQPAHNAIMEYCALWLGAPLFHTYQFVTYMFVHANFEHIFFNMFALWMFGRTLEYELGSKRFLTYYMVCGIGAALIQYFTALAFGELPMSLVGASGAVMGLLLAFGVMHPNAVIMLLIPPIPMKAKWFVIIYGVIELFLGWRGVGNVAHFAHVGGMLWGFLLLHWWKQRGIIRF</sequence>
<dbReference type="GO" id="GO:0004252">
    <property type="term" value="F:serine-type endopeptidase activity"/>
    <property type="evidence" value="ECO:0007669"/>
    <property type="project" value="InterPro"/>
</dbReference>
<protein>
    <submittedName>
        <fullName evidence="9">Rhomboid family intramembrane serine protease</fullName>
    </submittedName>
</protein>
<feature type="transmembrane region" description="Helical" evidence="5">
    <location>
        <begin position="53"/>
        <end position="77"/>
    </location>
</feature>
<dbReference type="PANTHER" id="PTHR43066">
    <property type="entry name" value="RHOMBOID-RELATED PROTEIN"/>
    <property type="match status" value="1"/>
</dbReference>
<reference evidence="9" key="2">
    <citation type="journal article" date="2018" name="BMC Genomics">
        <title>Whole genome sequencing and function prediction of 133 gut anaerobes isolated from chicken caecum in pure cultures.</title>
        <authorList>
            <person name="Medvecky M."/>
            <person name="Cejkova D."/>
            <person name="Polansky O."/>
            <person name="Karasova D."/>
            <person name="Kubasova T."/>
            <person name="Cizek A."/>
            <person name="Rychlik I."/>
        </authorList>
    </citation>
    <scope>NUCLEOTIDE SEQUENCE</scope>
    <source>
        <strain evidence="9">An90</strain>
    </source>
</reference>
<dbReference type="EMBL" id="JANGBQ010000001">
    <property type="protein sequence ID" value="MCQ5081452.1"/>
    <property type="molecule type" value="Genomic_DNA"/>
</dbReference>
<evidence type="ECO:0000256" key="3">
    <source>
        <dbReference type="ARBA" id="ARBA00022989"/>
    </source>
</evidence>
<feature type="transmembrane region" description="Helical" evidence="5">
    <location>
        <begin position="123"/>
        <end position="145"/>
    </location>
</feature>
<dbReference type="SUPFAM" id="SSF144091">
    <property type="entry name" value="Rhomboid-like"/>
    <property type="match status" value="1"/>
</dbReference>
<evidence type="ECO:0000313" key="7">
    <source>
        <dbReference type="EMBL" id="KAA2558184.1"/>
    </source>
</evidence>
<dbReference type="GO" id="GO:0006508">
    <property type="term" value="P:proteolysis"/>
    <property type="evidence" value="ECO:0007669"/>
    <property type="project" value="UniProtKB-KW"/>
</dbReference>
<keyword evidence="9" id="KW-0645">Protease</keyword>
<proteinExistence type="predicted"/>
<reference evidence="10" key="1">
    <citation type="submission" date="2017-04" db="EMBL/GenBank/DDBJ databases">
        <title>Function of individual gut microbiota members based on whole genome sequencing of pure cultures obtained from chicken caecum.</title>
        <authorList>
            <person name="Medvecky M."/>
            <person name="Cejkova D."/>
            <person name="Polansky O."/>
            <person name="Karasova D."/>
            <person name="Kubasova T."/>
            <person name="Cizek A."/>
            <person name="Rychlik I."/>
        </authorList>
    </citation>
    <scope>NUCLEOTIDE SEQUENCE [LARGE SCALE GENOMIC DNA]</scope>
    <source>
        <strain evidence="10">An90</strain>
    </source>
</reference>
<feature type="domain" description="Peptidase S54 rhomboid" evidence="6">
    <location>
        <begin position="50"/>
        <end position="189"/>
    </location>
</feature>
<evidence type="ECO:0000313" key="9">
    <source>
        <dbReference type="EMBL" id="OUN04425.1"/>
    </source>
</evidence>
<organism evidence="9 10">
    <name type="scientific">Alistipes onderdonkii</name>
    <dbReference type="NCBI Taxonomy" id="328813"/>
    <lineage>
        <taxon>Bacteria</taxon>
        <taxon>Pseudomonadati</taxon>
        <taxon>Bacteroidota</taxon>
        <taxon>Bacteroidia</taxon>
        <taxon>Bacteroidales</taxon>
        <taxon>Rikenellaceae</taxon>
        <taxon>Alistipes</taxon>
    </lineage>
</organism>